<proteinExistence type="predicted"/>
<keyword evidence="3" id="KW-0862">Zinc</keyword>
<dbReference type="InterPro" id="IPR006612">
    <property type="entry name" value="THAP_Znf"/>
</dbReference>
<dbReference type="GO" id="GO:0008270">
    <property type="term" value="F:zinc ion binding"/>
    <property type="evidence" value="ECO:0007669"/>
    <property type="project" value="UniProtKB-KW"/>
</dbReference>
<feature type="domain" description="THAP-type" evidence="6">
    <location>
        <begin position="1"/>
        <end position="77"/>
    </location>
</feature>
<dbReference type="Proteomes" id="UP000827092">
    <property type="component" value="Unassembled WGS sequence"/>
</dbReference>
<keyword evidence="8" id="KW-1185">Reference proteome</keyword>
<dbReference type="GO" id="GO:0003677">
    <property type="term" value="F:DNA binding"/>
    <property type="evidence" value="ECO:0007669"/>
    <property type="project" value="UniProtKB-UniRule"/>
</dbReference>
<dbReference type="EMBL" id="JAFNEN010001188">
    <property type="protein sequence ID" value="KAG8174575.1"/>
    <property type="molecule type" value="Genomic_DNA"/>
</dbReference>
<dbReference type="PANTHER" id="PTHR47696:SF2">
    <property type="entry name" value="PROVISIONAL ORTHOLOG OF THAP DOMAIN CONTAINING 1"/>
    <property type="match status" value="1"/>
</dbReference>
<evidence type="ECO:0000259" key="6">
    <source>
        <dbReference type="PROSITE" id="PS50950"/>
    </source>
</evidence>
<evidence type="ECO:0000256" key="3">
    <source>
        <dbReference type="ARBA" id="ARBA00022833"/>
    </source>
</evidence>
<evidence type="ECO:0000256" key="1">
    <source>
        <dbReference type="ARBA" id="ARBA00022723"/>
    </source>
</evidence>
<evidence type="ECO:0000256" key="5">
    <source>
        <dbReference type="PROSITE-ProRule" id="PRU00309"/>
    </source>
</evidence>
<evidence type="ECO:0000256" key="4">
    <source>
        <dbReference type="ARBA" id="ARBA00023125"/>
    </source>
</evidence>
<gene>
    <name evidence="7" type="ORF">JTE90_022441</name>
</gene>
<dbReference type="SMART" id="SM00692">
    <property type="entry name" value="DM3"/>
    <property type="match status" value="1"/>
</dbReference>
<name>A0AAV6TT37_9ARAC</name>
<organism evidence="7 8">
    <name type="scientific">Oedothorax gibbosus</name>
    <dbReference type="NCBI Taxonomy" id="931172"/>
    <lineage>
        <taxon>Eukaryota</taxon>
        <taxon>Metazoa</taxon>
        <taxon>Ecdysozoa</taxon>
        <taxon>Arthropoda</taxon>
        <taxon>Chelicerata</taxon>
        <taxon>Arachnida</taxon>
        <taxon>Araneae</taxon>
        <taxon>Araneomorphae</taxon>
        <taxon>Entelegynae</taxon>
        <taxon>Araneoidea</taxon>
        <taxon>Linyphiidae</taxon>
        <taxon>Erigoninae</taxon>
        <taxon>Oedothorax</taxon>
    </lineage>
</organism>
<protein>
    <recommendedName>
        <fullName evidence="6">THAP-type domain-containing protein</fullName>
    </recommendedName>
</protein>
<dbReference type="InterPro" id="IPR026521">
    <property type="entry name" value="THAP2"/>
</dbReference>
<dbReference type="PROSITE" id="PS50950">
    <property type="entry name" value="ZF_THAP"/>
    <property type="match status" value="1"/>
</dbReference>
<keyword evidence="2 5" id="KW-0863">Zinc-finger</keyword>
<dbReference type="SUPFAM" id="SSF57716">
    <property type="entry name" value="Glucocorticoid receptor-like (DNA-binding domain)"/>
    <property type="match status" value="1"/>
</dbReference>
<dbReference type="AlphaFoldDB" id="A0AAV6TT37"/>
<accession>A0AAV6TT37</accession>
<keyword evidence="1" id="KW-0479">Metal-binding</keyword>
<comment type="caution">
    <text evidence="7">The sequence shown here is derived from an EMBL/GenBank/DDBJ whole genome shotgun (WGS) entry which is preliminary data.</text>
</comment>
<dbReference type="SMART" id="SM00980">
    <property type="entry name" value="THAP"/>
    <property type="match status" value="1"/>
</dbReference>
<evidence type="ECO:0000313" key="8">
    <source>
        <dbReference type="Proteomes" id="UP000827092"/>
    </source>
</evidence>
<dbReference type="Pfam" id="PF05485">
    <property type="entry name" value="THAP"/>
    <property type="match status" value="1"/>
</dbReference>
<dbReference type="PANTHER" id="PTHR47696">
    <property type="entry name" value="THAP DOMAIN-CONTAINING PROTEIN 2"/>
    <property type="match status" value="1"/>
</dbReference>
<reference evidence="7 8" key="1">
    <citation type="journal article" date="2022" name="Nat. Ecol. Evol.">
        <title>A masculinizing supergene underlies an exaggerated male reproductive morph in a spider.</title>
        <authorList>
            <person name="Hendrickx F."/>
            <person name="De Corte Z."/>
            <person name="Sonet G."/>
            <person name="Van Belleghem S.M."/>
            <person name="Kostlbacher S."/>
            <person name="Vangestel C."/>
        </authorList>
    </citation>
    <scope>NUCLEOTIDE SEQUENCE [LARGE SCALE GENOMIC DNA]</scope>
    <source>
        <strain evidence="7">W744_W776</strain>
    </source>
</reference>
<evidence type="ECO:0000256" key="2">
    <source>
        <dbReference type="ARBA" id="ARBA00022771"/>
    </source>
</evidence>
<keyword evidence="4 5" id="KW-0238">DNA-binding</keyword>
<sequence>MPNVLVEALPLPATSQQTGRFPFSRHEVYEKWVHNLRRENFTPSSSSVLCSDHFEDSCFERSGTYVLSRKDAVPTLFDIPAPLQKVTKKRKRCDEEAGISNPNPEIHHLKRQLVTSGKRTEIMKKTLKVKKQKIRRLQKRMQSLKYLVDQ</sequence>
<evidence type="ECO:0000313" key="7">
    <source>
        <dbReference type="EMBL" id="KAG8174575.1"/>
    </source>
</evidence>